<gene>
    <name evidence="15" type="ORF">BN1012_Phect819</name>
</gene>
<feature type="transmembrane region" description="Helical" evidence="14">
    <location>
        <begin position="315"/>
        <end position="338"/>
    </location>
</feature>
<dbReference type="PANTHER" id="PTHR13285:SF23">
    <property type="entry name" value="TEICHOIC ACID D-ALANYLTRANSFERASE"/>
    <property type="match status" value="1"/>
</dbReference>
<dbReference type="OrthoDB" id="139172at2"/>
<keyword evidence="11 13" id="KW-0012">Acyltransferase</keyword>
<dbReference type="KEGG" id="pect:BN1012_Phect819"/>
<feature type="transmembrane region" description="Helical" evidence="14">
    <location>
        <begin position="78"/>
        <end position="98"/>
    </location>
</feature>
<dbReference type="RefSeq" id="WP_043949811.1">
    <property type="nucleotide sequence ID" value="NZ_HG966617.1"/>
</dbReference>
<evidence type="ECO:0000256" key="6">
    <source>
        <dbReference type="ARBA" id="ARBA00022679"/>
    </source>
</evidence>
<dbReference type="GO" id="GO:0016746">
    <property type="term" value="F:acyltransferase activity"/>
    <property type="evidence" value="ECO:0007669"/>
    <property type="project" value="UniProtKB-KW"/>
</dbReference>
<evidence type="ECO:0000313" key="16">
    <source>
        <dbReference type="Proteomes" id="UP000032160"/>
    </source>
</evidence>
<feature type="transmembrane region" description="Helical" evidence="14">
    <location>
        <begin position="423"/>
        <end position="444"/>
    </location>
</feature>
<evidence type="ECO:0000256" key="9">
    <source>
        <dbReference type="ARBA" id="ARBA00022989"/>
    </source>
</evidence>
<keyword evidence="9 14" id="KW-1133">Transmembrane helix</keyword>
<dbReference type="PANTHER" id="PTHR13285">
    <property type="entry name" value="ACYLTRANSFERASE"/>
    <property type="match status" value="1"/>
</dbReference>
<comment type="pathway">
    <text evidence="2">Glycan biosynthesis; alginate biosynthesis.</text>
</comment>
<dbReference type="PIRSF" id="PIRSF500217">
    <property type="entry name" value="AlgI"/>
    <property type="match status" value="1"/>
</dbReference>
<dbReference type="STRING" id="1458461.BN1012_Phect819"/>
<organism evidence="15 16">
    <name type="scientific">Candidatus Phaeomarinibacter ectocarpi</name>
    <dbReference type="NCBI Taxonomy" id="1458461"/>
    <lineage>
        <taxon>Bacteria</taxon>
        <taxon>Pseudomonadati</taxon>
        <taxon>Pseudomonadota</taxon>
        <taxon>Alphaproteobacteria</taxon>
        <taxon>Hyphomicrobiales</taxon>
        <taxon>Parvibaculaceae</taxon>
        <taxon>Candidatus Phaeomarinibacter</taxon>
    </lineage>
</organism>
<keyword evidence="6 13" id="KW-0808">Transferase</keyword>
<proteinExistence type="inferred from homology"/>
<reference evidence="15 16" key="1">
    <citation type="journal article" date="2014" name="Front. Genet.">
        <title>Genome and metabolic network of "Candidatus Phaeomarinobacter ectocarpi" Ec32, a new candidate genus of Alphaproteobacteria frequently associated with brown algae.</title>
        <authorList>
            <person name="Dittami S.M."/>
            <person name="Barbeyron T."/>
            <person name="Boyen C."/>
            <person name="Cambefort J."/>
            <person name="Collet G."/>
            <person name="Delage L."/>
            <person name="Gobet A."/>
            <person name="Groisillier A."/>
            <person name="Leblanc C."/>
            <person name="Michel G."/>
            <person name="Scornet D."/>
            <person name="Siegel A."/>
            <person name="Tapia J.E."/>
            <person name="Tonon T."/>
        </authorList>
    </citation>
    <scope>NUCLEOTIDE SEQUENCE [LARGE SCALE GENOMIC DNA]</scope>
    <source>
        <strain evidence="15 16">Ec32</strain>
    </source>
</reference>
<evidence type="ECO:0000256" key="2">
    <source>
        <dbReference type="ARBA" id="ARBA00005182"/>
    </source>
</evidence>
<comment type="similarity">
    <text evidence="3 13">Belongs to the membrane-bound acyltransferase family.</text>
</comment>
<feature type="transmembrane region" description="Helical" evidence="14">
    <location>
        <begin position="382"/>
        <end position="402"/>
    </location>
</feature>
<feature type="transmembrane region" description="Helical" evidence="14">
    <location>
        <begin position="247"/>
        <end position="265"/>
    </location>
</feature>
<evidence type="ECO:0000313" key="15">
    <source>
        <dbReference type="EMBL" id="CDO59033.1"/>
    </source>
</evidence>
<feature type="transmembrane region" description="Helical" evidence="14">
    <location>
        <begin position="151"/>
        <end position="171"/>
    </location>
</feature>
<feature type="transmembrane region" description="Helical" evidence="14">
    <location>
        <begin position="191"/>
        <end position="213"/>
    </location>
</feature>
<dbReference type="HOGENOM" id="CLU_025255_4_1_5"/>
<dbReference type="InterPro" id="IPR028362">
    <property type="entry name" value="AlgI"/>
</dbReference>
<dbReference type="InterPro" id="IPR051085">
    <property type="entry name" value="MB_O-acyltransferase"/>
</dbReference>
<sequence length="491" mass="55297">MLFPTLDFALFFVIVFLVAWELRRDMDARKLVLVFASYFFYGYWDWRFTLLLAGSSLLNYAAGRVIGGLNDGATRKWVLGIAIALNLAVLGFFKYYGFFLDSLADLLTAWGIERDLPFLEVILPVGISFFTFQGISYLVDVYRRHVDASRSLLDIFLYISFFPQLVAGPIVRAAHFLPQLERKPHVSRRMASLAVVLILVGLFKKMVIANYLATEVVDHVFFDPTAFGGGDLLLGVYAYAVQIYCDFSAYSDIAIGVAALLGYRFPRNFDHPYRSSSLQEFWRRWHISLSTWLRDYLYIPLGGSRGSTFKTYRNLFLTMFLGGIWHGAAWTFVFWGAFHGAMLGVERALTKRWEELNKDTNGYGGGAVAFFLGLGRSIQSSFATVLGIILTFHLVCFAWIFFRAPTFSGAWDYVIGIFDWSQPAQFATPFIVGLVGLSLAGQFLPSNWANGAGRLLQRAPWPVLGLMLGFGILAIEAMAPEGVAPFIYFQF</sequence>
<dbReference type="GO" id="GO:0042121">
    <property type="term" value="P:alginic acid biosynthetic process"/>
    <property type="evidence" value="ECO:0007669"/>
    <property type="project" value="UniProtKB-KW"/>
</dbReference>
<evidence type="ECO:0000256" key="11">
    <source>
        <dbReference type="ARBA" id="ARBA00023315"/>
    </source>
</evidence>
<feature type="transmembrane region" description="Helical" evidence="14">
    <location>
        <begin position="464"/>
        <end position="489"/>
    </location>
</feature>
<accession>X5M7C5</accession>
<keyword evidence="8" id="KW-0016">Alginate biosynthesis</keyword>
<evidence type="ECO:0000256" key="8">
    <source>
        <dbReference type="ARBA" id="ARBA00022841"/>
    </source>
</evidence>
<evidence type="ECO:0000256" key="1">
    <source>
        <dbReference type="ARBA" id="ARBA00004651"/>
    </source>
</evidence>
<evidence type="ECO:0000256" key="7">
    <source>
        <dbReference type="ARBA" id="ARBA00022692"/>
    </source>
</evidence>
<evidence type="ECO:0000256" key="10">
    <source>
        <dbReference type="ARBA" id="ARBA00023136"/>
    </source>
</evidence>
<dbReference type="GO" id="GO:0005886">
    <property type="term" value="C:plasma membrane"/>
    <property type="evidence" value="ECO:0007669"/>
    <property type="project" value="UniProtKB-SubCell"/>
</dbReference>
<dbReference type="Proteomes" id="UP000032160">
    <property type="component" value="Chromosome I"/>
</dbReference>
<dbReference type="InterPro" id="IPR004299">
    <property type="entry name" value="MBOAT_fam"/>
</dbReference>
<dbReference type="EMBL" id="HG966617">
    <property type="protein sequence ID" value="CDO59033.1"/>
    <property type="molecule type" value="Genomic_DNA"/>
</dbReference>
<comment type="subcellular location">
    <subcellularLocation>
        <location evidence="1">Cell membrane</location>
        <topology evidence="1">Multi-pass membrane protein</topology>
    </subcellularLocation>
</comment>
<keyword evidence="16" id="KW-1185">Reference proteome</keyword>
<evidence type="ECO:0000256" key="13">
    <source>
        <dbReference type="PIRNR" id="PIRNR016636"/>
    </source>
</evidence>
<evidence type="ECO:0000256" key="12">
    <source>
        <dbReference type="ARBA" id="ARBA00031030"/>
    </source>
</evidence>
<evidence type="ECO:0000256" key="14">
    <source>
        <dbReference type="SAM" id="Phobius"/>
    </source>
</evidence>
<feature type="transmembrane region" description="Helical" evidence="14">
    <location>
        <begin position="118"/>
        <end position="139"/>
    </location>
</feature>
<evidence type="ECO:0000256" key="5">
    <source>
        <dbReference type="ARBA" id="ARBA00022475"/>
    </source>
</evidence>
<dbReference type="PIRSF" id="PIRSF016636">
    <property type="entry name" value="AlgI_DltB"/>
    <property type="match status" value="1"/>
</dbReference>
<keyword evidence="10 13" id="KW-0472">Membrane</keyword>
<name>X5M7C5_9HYPH</name>
<dbReference type="Pfam" id="PF03062">
    <property type="entry name" value="MBOAT"/>
    <property type="match status" value="1"/>
</dbReference>
<dbReference type="AlphaFoldDB" id="X5M7C5"/>
<keyword evidence="7 14" id="KW-0812">Transmembrane</keyword>
<evidence type="ECO:0000256" key="3">
    <source>
        <dbReference type="ARBA" id="ARBA00010323"/>
    </source>
</evidence>
<keyword evidence="5 13" id="KW-1003">Cell membrane</keyword>
<dbReference type="PATRIC" id="fig|1458461.3.peg.819"/>
<protein>
    <recommendedName>
        <fullName evidence="4">Probable alginate O-acetylase AlgI</fullName>
    </recommendedName>
    <alternativeName>
        <fullName evidence="12">Alginate biosynthesis protein AlgI</fullName>
    </alternativeName>
</protein>
<dbReference type="InterPro" id="IPR024194">
    <property type="entry name" value="Ac/AlaTfrase_AlgI/DltB"/>
</dbReference>
<evidence type="ECO:0000256" key="4">
    <source>
        <dbReference type="ARBA" id="ARBA00016084"/>
    </source>
</evidence>